<accession>A0ABT8SLR4</accession>
<feature type="chain" id="PRO_5047335332" description="YXWGXW repeat-containing protein" evidence="1">
    <location>
        <begin position="21"/>
        <end position="118"/>
    </location>
</feature>
<protein>
    <recommendedName>
        <fullName evidence="4">YXWGXW repeat-containing protein</fullName>
    </recommendedName>
</protein>
<dbReference type="PROSITE" id="PS51257">
    <property type="entry name" value="PROKAR_LIPOPROTEIN"/>
    <property type="match status" value="1"/>
</dbReference>
<evidence type="ECO:0008006" key="4">
    <source>
        <dbReference type="Google" id="ProtNLM"/>
    </source>
</evidence>
<gene>
    <name evidence="2" type="ORF">Q0812_08675</name>
</gene>
<evidence type="ECO:0000313" key="3">
    <source>
        <dbReference type="Proteomes" id="UP001169063"/>
    </source>
</evidence>
<proteinExistence type="predicted"/>
<evidence type="ECO:0000256" key="1">
    <source>
        <dbReference type="SAM" id="SignalP"/>
    </source>
</evidence>
<feature type="signal peptide" evidence="1">
    <location>
        <begin position="1"/>
        <end position="20"/>
    </location>
</feature>
<evidence type="ECO:0000313" key="2">
    <source>
        <dbReference type="EMBL" id="MDO1559499.1"/>
    </source>
</evidence>
<name>A0ABT8SLR4_9CAUL</name>
<keyword evidence="3" id="KW-1185">Reference proteome</keyword>
<dbReference type="EMBL" id="JAUKTR010000003">
    <property type="protein sequence ID" value="MDO1559499.1"/>
    <property type="molecule type" value="Genomic_DNA"/>
</dbReference>
<comment type="caution">
    <text evidence="2">The sequence shown here is derived from an EMBL/GenBank/DDBJ whole genome shotgun (WGS) entry which is preliminary data.</text>
</comment>
<sequence length="118" mass="13351">MNRRHFALTLVALTSSASVAGCSHGYGPGYGPWGGTVIYVRTAPPPPPPRIIIPPRPSSTAVWIEGYWNWTGVTFVWVDGFWERSPPPGRVWAPGRWVQTPRGWRHEPGRWVARRRPR</sequence>
<dbReference type="RefSeq" id="WP_302109928.1">
    <property type="nucleotide sequence ID" value="NZ_JAUKTR010000003.1"/>
</dbReference>
<organism evidence="2 3">
    <name type="scientific">Peiella sedimenti</name>
    <dbReference type="NCBI Taxonomy" id="3061083"/>
    <lineage>
        <taxon>Bacteria</taxon>
        <taxon>Pseudomonadati</taxon>
        <taxon>Pseudomonadota</taxon>
        <taxon>Alphaproteobacteria</taxon>
        <taxon>Caulobacterales</taxon>
        <taxon>Caulobacteraceae</taxon>
        <taxon>Peiella</taxon>
    </lineage>
</organism>
<dbReference type="Proteomes" id="UP001169063">
    <property type="component" value="Unassembled WGS sequence"/>
</dbReference>
<keyword evidence="1" id="KW-0732">Signal</keyword>
<reference evidence="2" key="1">
    <citation type="submission" date="2023-07" db="EMBL/GenBank/DDBJ databases">
        <title>Brevundimonas soil sp. nov., isolated from the soil of chemical plant.</title>
        <authorList>
            <person name="Wu N."/>
        </authorList>
    </citation>
    <scope>NUCLEOTIDE SEQUENCE</scope>
    <source>
        <strain evidence="2">XZ-24</strain>
    </source>
</reference>